<reference evidence="12 13" key="1">
    <citation type="journal article" date="2019" name="Gigascience">
        <title>Whole-genome sequence of the oriental lung fluke Paragonimus westermani.</title>
        <authorList>
            <person name="Oey H."/>
            <person name="Zakrzewski M."/>
            <person name="Narain K."/>
            <person name="Devi K.R."/>
            <person name="Agatsuma T."/>
            <person name="Nawaratna S."/>
            <person name="Gobert G.N."/>
            <person name="Jones M.K."/>
            <person name="Ragan M.A."/>
            <person name="McManus D.P."/>
            <person name="Krause L."/>
        </authorList>
    </citation>
    <scope>NUCLEOTIDE SEQUENCE [LARGE SCALE GENOMIC DNA]</scope>
    <source>
        <strain evidence="12 13">IND2009</strain>
    </source>
</reference>
<dbReference type="EMBL" id="QNGE01002061">
    <property type="protein sequence ID" value="KAA3676294.1"/>
    <property type="molecule type" value="Genomic_DNA"/>
</dbReference>
<evidence type="ECO:0000256" key="3">
    <source>
        <dbReference type="ARBA" id="ARBA00022676"/>
    </source>
</evidence>
<sequence length="344" mass="40125">MDKYLRSLPTPEYHDNRRHLIADQFNLILGDPELCMEDQPLDILIIVKSAASYANARQQIRQTWAHPDCIRHVLLKIRIVFVLGIMHETAEATALQPRIEQEYAVYRDILQFDFVDHYRNNTYKFICAMEFAANSCSVARYVVVVDDDFLIYPANLVRYLERVTAKEYPVFVAGHVFYATVPVRQPNHKWCLTQNEYPFSFFPPYPTGGTIMLSMPLVKRLSVEIRYVPYLSIDDVVLGLVLRKLRIGLKHTSGIYLRKLEYLSLPEEKLISVHSFRDLQHIARSWSTSFCRSNITSLIPDKRVLLHHPTIKFRQPVKQILPPVDFRMDHQAVLCSEYLVSSKR</sequence>
<dbReference type="EC" id="2.4.1.-" evidence="11"/>
<comment type="caution">
    <text evidence="12">The sequence shown here is derived from an EMBL/GenBank/DDBJ whole genome shotgun (WGS) entry which is preliminary data.</text>
</comment>
<evidence type="ECO:0000256" key="5">
    <source>
        <dbReference type="ARBA" id="ARBA00022692"/>
    </source>
</evidence>
<evidence type="ECO:0000256" key="11">
    <source>
        <dbReference type="RuleBase" id="RU363063"/>
    </source>
</evidence>
<dbReference type="SUPFAM" id="SSF53448">
    <property type="entry name" value="Nucleotide-diphospho-sugar transferases"/>
    <property type="match status" value="1"/>
</dbReference>
<evidence type="ECO:0000256" key="10">
    <source>
        <dbReference type="ARBA" id="ARBA00023180"/>
    </source>
</evidence>
<keyword evidence="3 11" id="KW-0328">Glycosyltransferase</keyword>
<name>A0A5J4NLE4_9TREM</name>
<evidence type="ECO:0000256" key="6">
    <source>
        <dbReference type="ARBA" id="ARBA00022968"/>
    </source>
</evidence>
<keyword evidence="4" id="KW-0808">Transferase</keyword>
<evidence type="ECO:0000256" key="1">
    <source>
        <dbReference type="ARBA" id="ARBA00004323"/>
    </source>
</evidence>
<evidence type="ECO:0000256" key="2">
    <source>
        <dbReference type="ARBA" id="ARBA00008661"/>
    </source>
</evidence>
<dbReference type="PANTHER" id="PTHR11214:SF314">
    <property type="entry name" value="HEXOSYLTRANSFERASE"/>
    <property type="match status" value="1"/>
</dbReference>
<evidence type="ECO:0000256" key="7">
    <source>
        <dbReference type="ARBA" id="ARBA00022989"/>
    </source>
</evidence>
<proteinExistence type="inferred from homology"/>
<evidence type="ECO:0000256" key="8">
    <source>
        <dbReference type="ARBA" id="ARBA00023034"/>
    </source>
</evidence>
<dbReference type="FunFam" id="3.90.550.50:FF:000001">
    <property type="entry name" value="Hexosyltransferase"/>
    <property type="match status" value="1"/>
</dbReference>
<protein>
    <recommendedName>
        <fullName evidence="11">Hexosyltransferase</fullName>
        <ecNumber evidence="11">2.4.1.-</ecNumber>
    </recommendedName>
</protein>
<dbReference type="Gene3D" id="3.90.550.50">
    <property type="match status" value="1"/>
</dbReference>
<dbReference type="GO" id="GO:0000139">
    <property type="term" value="C:Golgi membrane"/>
    <property type="evidence" value="ECO:0007669"/>
    <property type="project" value="UniProtKB-SubCell"/>
</dbReference>
<gene>
    <name evidence="12" type="ORF">DEA37_0006454</name>
</gene>
<evidence type="ECO:0000313" key="13">
    <source>
        <dbReference type="Proteomes" id="UP000324629"/>
    </source>
</evidence>
<evidence type="ECO:0000256" key="9">
    <source>
        <dbReference type="ARBA" id="ARBA00023136"/>
    </source>
</evidence>
<dbReference type="AlphaFoldDB" id="A0A5J4NLE4"/>
<dbReference type="InterPro" id="IPR029044">
    <property type="entry name" value="Nucleotide-diphossugar_trans"/>
</dbReference>
<accession>A0A5J4NLE4</accession>
<dbReference type="InterPro" id="IPR002659">
    <property type="entry name" value="Glyco_trans_31"/>
</dbReference>
<organism evidence="12 13">
    <name type="scientific">Paragonimus westermani</name>
    <dbReference type="NCBI Taxonomy" id="34504"/>
    <lineage>
        <taxon>Eukaryota</taxon>
        <taxon>Metazoa</taxon>
        <taxon>Spiralia</taxon>
        <taxon>Lophotrochozoa</taxon>
        <taxon>Platyhelminthes</taxon>
        <taxon>Trematoda</taxon>
        <taxon>Digenea</taxon>
        <taxon>Plagiorchiida</taxon>
        <taxon>Troglotremata</taxon>
        <taxon>Troglotrematidae</taxon>
        <taxon>Paragonimus</taxon>
    </lineage>
</organism>
<evidence type="ECO:0000313" key="12">
    <source>
        <dbReference type="EMBL" id="KAA3676294.1"/>
    </source>
</evidence>
<comment type="subcellular location">
    <subcellularLocation>
        <location evidence="1 11">Golgi apparatus membrane</location>
        <topology evidence="1 11">Single-pass type II membrane protein</topology>
    </subcellularLocation>
</comment>
<comment type="similarity">
    <text evidence="2 11">Belongs to the glycosyltransferase 31 family.</text>
</comment>
<evidence type="ECO:0000256" key="4">
    <source>
        <dbReference type="ARBA" id="ARBA00022679"/>
    </source>
</evidence>
<dbReference type="GO" id="GO:0006493">
    <property type="term" value="P:protein O-linked glycosylation"/>
    <property type="evidence" value="ECO:0007669"/>
    <property type="project" value="TreeGrafter"/>
</dbReference>
<dbReference type="Proteomes" id="UP000324629">
    <property type="component" value="Unassembled WGS sequence"/>
</dbReference>
<dbReference type="GO" id="GO:0016758">
    <property type="term" value="F:hexosyltransferase activity"/>
    <property type="evidence" value="ECO:0007669"/>
    <property type="project" value="InterPro"/>
</dbReference>
<keyword evidence="8 11" id="KW-0333">Golgi apparatus</keyword>
<dbReference type="PANTHER" id="PTHR11214">
    <property type="entry name" value="BETA-1,3-N-ACETYLGLUCOSAMINYLTRANSFERASE"/>
    <property type="match status" value="1"/>
</dbReference>
<keyword evidence="10" id="KW-0325">Glycoprotein</keyword>
<dbReference type="Pfam" id="PF01762">
    <property type="entry name" value="Galactosyl_T"/>
    <property type="match status" value="1"/>
</dbReference>
<keyword evidence="6" id="KW-0735">Signal-anchor</keyword>
<keyword evidence="13" id="KW-1185">Reference proteome</keyword>
<keyword evidence="9" id="KW-0472">Membrane</keyword>
<keyword evidence="5" id="KW-0812">Transmembrane</keyword>
<keyword evidence="7" id="KW-1133">Transmembrane helix</keyword>